<accession>A0A0E0UWZ7</accession>
<dbReference type="SUPFAM" id="SSF53649">
    <property type="entry name" value="Alkaline phosphatase-like"/>
    <property type="match status" value="1"/>
</dbReference>
<dbReference type="PANTHER" id="PTHR10151:SF120">
    <property type="entry name" value="BIS(5'-ADENOSYL)-TRIPHOSPHATASE"/>
    <property type="match status" value="1"/>
</dbReference>
<dbReference type="Proteomes" id="UP000000486">
    <property type="component" value="Chromosome"/>
</dbReference>
<dbReference type="Pfam" id="PF01663">
    <property type="entry name" value="Phosphodiest"/>
    <property type="match status" value="1"/>
</dbReference>
<gene>
    <name evidence="1" type="ordered locus">LMM7_1505</name>
</gene>
<organism evidence="1 2">
    <name type="scientific">Listeria monocytogenes serotype 4a (strain M7)</name>
    <dbReference type="NCBI Taxonomy" id="1030009"/>
    <lineage>
        <taxon>Bacteria</taxon>
        <taxon>Bacillati</taxon>
        <taxon>Bacillota</taxon>
        <taxon>Bacilli</taxon>
        <taxon>Bacillales</taxon>
        <taxon>Listeriaceae</taxon>
        <taxon>Listeria</taxon>
    </lineage>
</organism>
<dbReference type="CDD" id="cd16018">
    <property type="entry name" value="Enpp"/>
    <property type="match status" value="1"/>
</dbReference>
<name>A0A0E0UWZ7_LISMM</name>
<dbReference type="InterPro" id="IPR017850">
    <property type="entry name" value="Alkaline_phosphatase_core_sf"/>
</dbReference>
<dbReference type="Gene3D" id="3.40.720.10">
    <property type="entry name" value="Alkaline Phosphatase, subunit A"/>
    <property type="match status" value="1"/>
</dbReference>
<dbReference type="KEGG" id="lmq:LMM7_1505"/>
<dbReference type="InterPro" id="IPR002591">
    <property type="entry name" value="Phosphodiest/P_Trfase"/>
</dbReference>
<dbReference type="GO" id="GO:0016787">
    <property type="term" value="F:hydrolase activity"/>
    <property type="evidence" value="ECO:0007669"/>
    <property type="project" value="UniProtKB-ARBA"/>
</dbReference>
<dbReference type="AlphaFoldDB" id="A0A0E0UWZ7"/>
<reference evidence="1 2" key="1">
    <citation type="journal article" date="2011" name="J. Bacteriol.">
        <title>Genome sequence of the nonpathogenic Listeria monocytogenes serovar 4a strain M7.</title>
        <authorList>
            <person name="Chen J."/>
            <person name="Xia Y."/>
            <person name="Cheng C."/>
            <person name="Fang C."/>
            <person name="Shan Y."/>
            <person name="Jin G."/>
            <person name="Fang W."/>
        </authorList>
    </citation>
    <scope>NUCLEOTIDE SEQUENCE [LARGE SCALE GENOMIC DNA]</scope>
    <source>
        <strain evidence="1 2">M7</strain>
    </source>
</reference>
<dbReference type="HOGENOM" id="CLU_017594_0_0_9"/>
<dbReference type="RefSeq" id="WP_012581330.1">
    <property type="nucleotide sequence ID" value="NC_017537.1"/>
</dbReference>
<sequence>MEKHLFVISLDALGALDLKDTKELPVLRELIETGTHIQEVETIYPSLTYPAHTSIITGHYPATHGIVNNTKIQPEKDSPDWYWYKKAIQVPTLYDLAKERGLTTAAFLWPVAAKSGIDYNIAEIFPNRFWLTQMMVSLHASSPLFLIDMDRKFGHLRKGINQPDLDIFLTASVVDTIKTKKPRLLLTHLVDMDSMRHAHGVNSIEAKAALKRHDDRLAAIIQATKEAGIYENTVFAILGDHYQIDVTHAIRLNVLFAEQGWVTVVDDKITEWDVYAKSCDGSCYIYTKNDQYNQEIQHLLQNMNEIEEIFQTEEIARRGADPNATFMVEGKAGYYFMDDLYGPIYEEVTDEMLGKPGYYKAVHGYSPNKPDYKTTIVFNGPGIKKGDKISNAHLVDEAPTFAHILGLQFPNTAGSVIEALFE</sequence>
<evidence type="ECO:0000313" key="1">
    <source>
        <dbReference type="EMBL" id="AEH92510.1"/>
    </source>
</evidence>
<dbReference type="PANTHER" id="PTHR10151">
    <property type="entry name" value="ECTONUCLEOTIDE PYROPHOSPHATASE/PHOSPHODIESTERASE"/>
    <property type="match status" value="1"/>
</dbReference>
<dbReference type="PATRIC" id="fig|1030009.3.peg.1493"/>
<protein>
    <submittedName>
        <fullName evidence="1">Putative type I phosphodiesterase/nucleotide pyrophosphatase family protein</fullName>
    </submittedName>
</protein>
<evidence type="ECO:0000313" key="2">
    <source>
        <dbReference type="Proteomes" id="UP000000486"/>
    </source>
</evidence>
<proteinExistence type="predicted"/>
<dbReference type="EMBL" id="CP002816">
    <property type="protein sequence ID" value="AEH92510.1"/>
    <property type="molecule type" value="Genomic_DNA"/>
</dbReference>